<dbReference type="Pfam" id="PF02798">
    <property type="entry name" value="GST_N"/>
    <property type="match status" value="1"/>
</dbReference>
<dbReference type="CDD" id="cd03207">
    <property type="entry name" value="GST_C_8"/>
    <property type="match status" value="1"/>
</dbReference>
<evidence type="ECO:0000256" key="1">
    <source>
        <dbReference type="RuleBase" id="RU003494"/>
    </source>
</evidence>
<dbReference type="InterPro" id="IPR036282">
    <property type="entry name" value="Glutathione-S-Trfase_C_sf"/>
</dbReference>
<dbReference type="SUPFAM" id="SSF47616">
    <property type="entry name" value="GST C-terminal domain-like"/>
    <property type="match status" value="1"/>
</dbReference>
<dbReference type="RefSeq" id="WP_135206710.1">
    <property type="nucleotide sequence ID" value="NZ_SPVF01000107.1"/>
</dbReference>
<dbReference type="SFLD" id="SFLDS00019">
    <property type="entry name" value="Glutathione_Transferase_(cytos"/>
    <property type="match status" value="1"/>
</dbReference>
<gene>
    <name evidence="3" type="ORF">E4L96_08100</name>
</gene>
<dbReference type="PROSITE" id="PS50404">
    <property type="entry name" value="GST_NTER"/>
    <property type="match status" value="1"/>
</dbReference>
<keyword evidence="3" id="KW-0808">Transferase</keyword>
<dbReference type="Gene3D" id="1.20.1050.10">
    <property type="match status" value="1"/>
</dbReference>
<accession>A0A4Y9SFE0</accession>
<dbReference type="AlphaFoldDB" id="A0A4Y9SFE0"/>
<dbReference type="InterPro" id="IPR004045">
    <property type="entry name" value="Glutathione_S-Trfase_N"/>
</dbReference>
<feature type="domain" description="GST N-terminal" evidence="2">
    <location>
        <begin position="3"/>
        <end position="84"/>
    </location>
</feature>
<proteinExistence type="inferred from homology"/>
<comment type="similarity">
    <text evidence="1">Belongs to the GST superfamily.</text>
</comment>
<dbReference type="GO" id="GO:0016740">
    <property type="term" value="F:transferase activity"/>
    <property type="evidence" value="ECO:0007669"/>
    <property type="project" value="UniProtKB-KW"/>
</dbReference>
<dbReference type="InterPro" id="IPR004046">
    <property type="entry name" value="GST_C"/>
</dbReference>
<dbReference type="SFLD" id="SFLDG01150">
    <property type="entry name" value="Main.1:_Beta-like"/>
    <property type="match status" value="1"/>
</dbReference>
<dbReference type="Gene3D" id="3.40.30.10">
    <property type="entry name" value="Glutaredoxin"/>
    <property type="match status" value="1"/>
</dbReference>
<dbReference type="InterPro" id="IPR040079">
    <property type="entry name" value="Glutathione_S-Trfase"/>
</dbReference>
<reference evidence="3 4" key="1">
    <citation type="submission" date="2019-03" db="EMBL/GenBank/DDBJ databases">
        <title>Draft Genome Sequence of Massilia arenosa sp. nov., a Novel Massilia Species Isolated from a Sandy-loam Maize Soil.</title>
        <authorList>
            <person name="Raths R."/>
            <person name="Peta V."/>
            <person name="Bucking H."/>
        </authorList>
    </citation>
    <scope>NUCLEOTIDE SEQUENCE [LARGE SCALE GENOMIC DNA]</scope>
    <source>
        <strain evidence="3 4">MC02</strain>
    </source>
</reference>
<keyword evidence="4" id="KW-1185">Reference proteome</keyword>
<dbReference type="PANTHER" id="PTHR44051">
    <property type="entry name" value="GLUTATHIONE S-TRANSFERASE-RELATED"/>
    <property type="match status" value="1"/>
</dbReference>
<dbReference type="InterPro" id="IPR036249">
    <property type="entry name" value="Thioredoxin-like_sf"/>
</dbReference>
<dbReference type="CDD" id="cd03046">
    <property type="entry name" value="GST_N_GTT1_like"/>
    <property type="match status" value="1"/>
</dbReference>
<dbReference type="SUPFAM" id="SSF52833">
    <property type="entry name" value="Thioredoxin-like"/>
    <property type="match status" value="1"/>
</dbReference>
<dbReference type="Pfam" id="PF00043">
    <property type="entry name" value="GST_C"/>
    <property type="match status" value="1"/>
</dbReference>
<evidence type="ECO:0000259" key="2">
    <source>
        <dbReference type="PROSITE" id="PS50404"/>
    </source>
</evidence>
<protein>
    <submittedName>
        <fullName evidence="3">Glutathione S-transferase family protein</fullName>
    </submittedName>
</protein>
<dbReference type="PANTHER" id="PTHR44051:SF21">
    <property type="entry name" value="GLUTATHIONE S-TRANSFERASE FAMILY PROTEIN"/>
    <property type="match status" value="1"/>
</dbReference>
<name>A0A4Y9SFE0_9BURK</name>
<organism evidence="3 4">
    <name type="scientific">Zemynaea arenosa</name>
    <dbReference type="NCBI Taxonomy" id="2561931"/>
    <lineage>
        <taxon>Bacteria</taxon>
        <taxon>Pseudomonadati</taxon>
        <taxon>Pseudomonadota</taxon>
        <taxon>Betaproteobacteria</taxon>
        <taxon>Burkholderiales</taxon>
        <taxon>Oxalobacteraceae</taxon>
        <taxon>Telluria group</taxon>
        <taxon>Zemynaea</taxon>
    </lineage>
</organism>
<dbReference type="OrthoDB" id="3828095at2"/>
<dbReference type="EMBL" id="SPVF01000107">
    <property type="protein sequence ID" value="TFW22378.1"/>
    <property type="molecule type" value="Genomic_DNA"/>
</dbReference>
<comment type="caution">
    <text evidence="3">The sequence shown here is derived from an EMBL/GenBank/DDBJ whole genome shotgun (WGS) entry which is preliminary data.</text>
</comment>
<evidence type="ECO:0000313" key="4">
    <source>
        <dbReference type="Proteomes" id="UP000298438"/>
    </source>
</evidence>
<dbReference type="SFLD" id="SFLDG00358">
    <property type="entry name" value="Main_(cytGST)"/>
    <property type="match status" value="1"/>
</dbReference>
<evidence type="ECO:0000313" key="3">
    <source>
        <dbReference type="EMBL" id="TFW22378.1"/>
    </source>
</evidence>
<sequence length="208" mass="22965">MSDRHIILYHNPQSRAVGAQTLLEELGADYELKELDLQKNEQKSPAFLALNPMGKIPTIVHNGAVVTEQPAVFAYLADLYPEANLAPPIGDPQRGPYLRWLAFYGSSFEPALIDRAVKRDPGKPSMNPYGDYDTVIATFTAQIEKGPYLLGERISAADILWGVALAWVTMFGLVEATPSIKAYIERIVTRPASARIKKVNEELLKAKG</sequence>
<dbReference type="Proteomes" id="UP000298438">
    <property type="component" value="Unassembled WGS sequence"/>
</dbReference>